<dbReference type="Gene3D" id="2.60.120.260">
    <property type="entry name" value="Galactose-binding domain-like"/>
    <property type="match status" value="1"/>
</dbReference>
<protein>
    <recommendedName>
        <fullName evidence="5">Crystaline entomocidal protoxin</fullName>
    </recommendedName>
</protein>
<keyword evidence="4" id="KW-0843">Virulence</keyword>
<dbReference type="Gene3D" id="2.100.10.10">
    <property type="entry name" value="Pesticidal crystal protein, central domain"/>
    <property type="match status" value="1"/>
</dbReference>
<dbReference type="PANTHER" id="PTHR37003">
    <property type="entry name" value="ENDOTOXIN_N DOMAIN-CONTAINING PROTEIN-RELATED"/>
    <property type="match status" value="1"/>
</dbReference>
<dbReference type="InterPro" id="IPR001178">
    <property type="entry name" value="Pest_cryst_dom_II"/>
</dbReference>
<evidence type="ECO:0000259" key="8">
    <source>
        <dbReference type="Pfam" id="PF03945"/>
    </source>
</evidence>
<keyword evidence="3" id="KW-0749">Sporulation</keyword>
<feature type="non-terminal residue" evidence="9">
    <location>
        <position position="731"/>
    </location>
</feature>
<dbReference type="AlphaFoldDB" id="A0A2B9DIC7"/>
<organism evidence="9 10">
    <name type="scientific">Bacillus cereus</name>
    <dbReference type="NCBI Taxonomy" id="1396"/>
    <lineage>
        <taxon>Bacteria</taxon>
        <taxon>Bacillati</taxon>
        <taxon>Bacillota</taxon>
        <taxon>Bacilli</taxon>
        <taxon>Bacillales</taxon>
        <taxon>Bacillaceae</taxon>
        <taxon>Bacillus</taxon>
        <taxon>Bacillus cereus group</taxon>
    </lineage>
</organism>
<evidence type="ECO:0000256" key="2">
    <source>
        <dbReference type="ARBA" id="ARBA00022656"/>
    </source>
</evidence>
<dbReference type="InterPro" id="IPR036716">
    <property type="entry name" value="Pest_crys_N_sf"/>
</dbReference>
<reference evidence="9 10" key="1">
    <citation type="submission" date="2017-09" db="EMBL/GenBank/DDBJ databases">
        <title>Large-scale bioinformatics analysis of Bacillus genomes uncovers conserved roles of natural products in bacterial physiology.</title>
        <authorList>
            <consortium name="Agbiome Team Llc"/>
            <person name="Bleich R.M."/>
            <person name="Grubbs K.J."/>
            <person name="Santa Maria K.C."/>
            <person name="Allen S.E."/>
            <person name="Farag S."/>
            <person name="Shank E.A."/>
            <person name="Bowers A."/>
        </authorList>
    </citation>
    <scope>NUCLEOTIDE SEQUENCE [LARGE SCALE GENOMIC DNA]</scope>
    <source>
        <strain evidence="9 10">AFS053130</strain>
    </source>
</reference>
<dbReference type="GO" id="GO:0001907">
    <property type="term" value="P:symbiont-mediated killing of host cell"/>
    <property type="evidence" value="ECO:0007669"/>
    <property type="project" value="InterPro"/>
</dbReference>
<dbReference type="GO" id="GO:0090729">
    <property type="term" value="F:toxin activity"/>
    <property type="evidence" value="ECO:0007669"/>
    <property type="project" value="UniProtKB-KW"/>
</dbReference>
<feature type="domain" description="Pesticidal crystal protein" evidence="8">
    <location>
        <begin position="70"/>
        <end position="290"/>
    </location>
</feature>
<dbReference type="Pfam" id="PF03945">
    <property type="entry name" value="Endotoxin_N"/>
    <property type="match status" value="1"/>
</dbReference>
<keyword evidence="2" id="KW-0800">Toxin</keyword>
<dbReference type="InterPro" id="IPR008979">
    <property type="entry name" value="Galactose-bd-like_sf"/>
</dbReference>
<dbReference type="PANTHER" id="PTHR37003:SF2">
    <property type="entry name" value="PESTICIDAL CRYSTAL PROTEIN N-TERMINAL DOMAIN-CONTAINING PROTEIN"/>
    <property type="match status" value="1"/>
</dbReference>
<dbReference type="SUPFAM" id="SSF49785">
    <property type="entry name" value="Galactose-binding domain-like"/>
    <property type="match status" value="1"/>
</dbReference>
<dbReference type="InterPro" id="IPR036399">
    <property type="entry name" value="Pest_cryst_cen_dom_sf"/>
</dbReference>
<dbReference type="RefSeq" id="WP_180235479.1">
    <property type="nucleotide sequence ID" value="NZ_NUHO01000237.1"/>
</dbReference>
<dbReference type="InterPro" id="IPR038979">
    <property type="entry name" value="Pest_crys"/>
</dbReference>
<dbReference type="InterPro" id="IPR005639">
    <property type="entry name" value="Pest_crys_dom_I"/>
</dbReference>
<evidence type="ECO:0000313" key="9">
    <source>
        <dbReference type="EMBL" id="PGM87574.1"/>
    </source>
</evidence>
<evidence type="ECO:0000259" key="7">
    <source>
        <dbReference type="Pfam" id="PF03944"/>
    </source>
</evidence>
<dbReference type="InterPro" id="IPR005638">
    <property type="entry name" value="Pest_crys_dom-III"/>
</dbReference>
<evidence type="ECO:0000256" key="1">
    <source>
        <dbReference type="ARBA" id="ARBA00007819"/>
    </source>
</evidence>
<dbReference type="Pfam" id="PF03944">
    <property type="entry name" value="Endotoxin_C"/>
    <property type="match status" value="1"/>
</dbReference>
<dbReference type="Proteomes" id="UP000222054">
    <property type="component" value="Unassembled WGS sequence"/>
</dbReference>
<evidence type="ECO:0000256" key="4">
    <source>
        <dbReference type="ARBA" id="ARBA00023026"/>
    </source>
</evidence>
<dbReference type="Pfam" id="PF00555">
    <property type="entry name" value="Endotoxin_M"/>
    <property type="match status" value="1"/>
</dbReference>
<evidence type="ECO:0000256" key="3">
    <source>
        <dbReference type="ARBA" id="ARBA00022969"/>
    </source>
</evidence>
<dbReference type="GO" id="GO:0005102">
    <property type="term" value="F:signaling receptor binding"/>
    <property type="evidence" value="ECO:0007669"/>
    <property type="project" value="InterPro"/>
</dbReference>
<sequence>MNQNYNNNAYEILDNGGRGCQTRYPFSQPPCSEAAPSNFCSNTALLSGFSNNVRNALIIGTGISWAVLGVAGPYASVAAGILNVIIPYLWPEDVETTQPQFSWDQLMEATVELINKAIAEEAKRDAIDALQILEINVNHYNTALCNYRQNPDKDIYKSTLRNAFTNVEIKAREAISKLDDNPATHAIQFLPSYAEAANIHLLLLRDVVQHGESWGFTSIQVQQYYDNPPGRPGNPGMKQLVGPYTDYCVRWYNAGLQEQYQTGDWNKFNNYRTMMTVTMLDIVSFWPNYDPIVYPILPKSELTRTVYTPLLGYSGNLLNPQIPIATAESNLVDIPRLFPWLRELRIDSKTRPGGFGTYISGRQPVIQYTLGNEQMEGGFRGELGETRETLRIPSPQDKDDVWRICTTYACHGVEGGSAPLVYGWSFAFTKSADQALYDQSPMPGPMGLPCIKRTSDPCDPCSPCEKELPNLSIPCNDKNLYSHRFSYLGAGFEYSPIFGYSALWYFSYGWTHVSADPNNLIDLEKVTQIPAVKANLLTGNARVIKGPGSTGGDLVELSSGTEQKRIDIPVTIPAGARSYRIRIRYASDMNTNLLVFLSTTFDEFTAPATTTNMTNLTYNKFGYLETIDYLSDQATDFAETLRIYATGSNDSGIFLLDKIEFIPIEGSVEVYQANQALEKARKAVNALFTNDAKNALKLHVTDYLVDQAAKLVECMSDEIYPQEKMCLLDLV</sequence>
<evidence type="ECO:0000313" key="10">
    <source>
        <dbReference type="Proteomes" id="UP000222054"/>
    </source>
</evidence>
<comment type="caution">
    <text evidence="9">The sequence shown here is derived from an EMBL/GenBank/DDBJ whole genome shotgun (WGS) entry which is preliminary data.</text>
</comment>
<proteinExistence type="inferred from homology"/>
<dbReference type="CDD" id="cd04085">
    <property type="entry name" value="delta_endotoxin_C"/>
    <property type="match status" value="1"/>
</dbReference>
<evidence type="ECO:0000256" key="5">
    <source>
        <dbReference type="ARBA" id="ARBA00029653"/>
    </source>
</evidence>
<dbReference type="EMBL" id="NUHO01000237">
    <property type="protein sequence ID" value="PGM87574.1"/>
    <property type="molecule type" value="Genomic_DNA"/>
</dbReference>
<gene>
    <name evidence="9" type="ORF">CN958_29650</name>
</gene>
<feature type="domain" description="Pesticidal crystal protein" evidence="6">
    <location>
        <begin position="299"/>
        <end position="516"/>
    </location>
</feature>
<dbReference type="SUPFAM" id="SSF51096">
    <property type="entry name" value="delta-Endotoxin (insectocide), middle domain"/>
    <property type="match status" value="1"/>
</dbReference>
<dbReference type="Gene3D" id="1.20.190.10">
    <property type="entry name" value="Pesticidal crystal protein, N-terminal domain"/>
    <property type="match status" value="1"/>
</dbReference>
<accession>A0A2B9DIC7</accession>
<comment type="similarity">
    <text evidence="1">Belongs to the delta endotoxin family.</text>
</comment>
<feature type="domain" description="Pesticidal crystal protein" evidence="7">
    <location>
        <begin position="526"/>
        <end position="665"/>
    </location>
</feature>
<evidence type="ECO:0000259" key="6">
    <source>
        <dbReference type="Pfam" id="PF00555"/>
    </source>
</evidence>
<name>A0A2B9DIC7_BACCE</name>
<dbReference type="SUPFAM" id="SSF56849">
    <property type="entry name" value="delta-Endotoxin (insectocide), N-terminal domain"/>
    <property type="match status" value="1"/>
</dbReference>
<dbReference type="GO" id="GO:0030435">
    <property type="term" value="P:sporulation resulting in formation of a cellular spore"/>
    <property type="evidence" value="ECO:0007669"/>
    <property type="project" value="UniProtKB-KW"/>
</dbReference>